<feature type="region of interest" description="Disordered" evidence="1">
    <location>
        <begin position="187"/>
        <end position="213"/>
    </location>
</feature>
<dbReference type="InterPro" id="IPR012337">
    <property type="entry name" value="RNaseH-like_sf"/>
</dbReference>
<proteinExistence type="predicted"/>
<dbReference type="Gene3D" id="3.30.420.10">
    <property type="entry name" value="Ribonuclease H-like superfamily/Ribonuclease H"/>
    <property type="match status" value="2"/>
</dbReference>
<dbReference type="CDD" id="cd01647">
    <property type="entry name" value="RT_LTR"/>
    <property type="match status" value="1"/>
</dbReference>
<dbReference type="InterPro" id="IPR043128">
    <property type="entry name" value="Rev_trsase/Diguanyl_cyclase"/>
</dbReference>
<reference evidence="2" key="2">
    <citation type="journal article" date="2024" name="Plant">
        <title>Genomic evolution and insights into agronomic trait innovations of Sesamum species.</title>
        <authorList>
            <person name="Miao H."/>
            <person name="Wang L."/>
            <person name="Qu L."/>
            <person name="Liu H."/>
            <person name="Sun Y."/>
            <person name="Le M."/>
            <person name="Wang Q."/>
            <person name="Wei S."/>
            <person name="Zheng Y."/>
            <person name="Lin W."/>
            <person name="Duan Y."/>
            <person name="Cao H."/>
            <person name="Xiong S."/>
            <person name="Wang X."/>
            <person name="Wei L."/>
            <person name="Li C."/>
            <person name="Ma Q."/>
            <person name="Ju M."/>
            <person name="Zhao R."/>
            <person name="Li G."/>
            <person name="Mu C."/>
            <person name="Tian Q."/>
            <person name="Mei H."/>
            <person name="Zhang T."/>
            <person name="Gao T."/>
            <person name="Zhang H."/>
        </authorList>
    </citation>
    <scope>NUCLEOTIDE SEQUENCE</scope>
    <source>
        <strain evidence="2">KEN8</strain>
    </source>
</reference>
<organism evidence="2">
    <name type="scientific">Sesamum calycinum</name>
    <dbReference type="NCBI Taxonomy" id="2727403"/>
    <lineage>
        <taxon>Eukaryota</taxon>
        <taxon>Viridiplantae</taxon>
        <taxon>Streptophyta</taxon>
        <taxon>Embryophyta</taxon>
        <taxon>Tracheophyta</taxon>
        <taxon>Spermatophyta</taxon>
        <taxon>Magnoliopsida</taxon>
        <taxon>eudicotyledons</taxon>
        <taxon>Gunneridae</taxon>
        <taxon>Pentapetalae</taxon>
        <taxon>asterids</taxon>
        <taxon>lamiids</taxon>
        <taxon>Lamiales</taxon>
        <taxon>Pedaliaceae</taxon>
        <taxon>Sesamum</taxon>
    </lineage>
</organism>
<dbReference type="InterPro" id="IPR036397">
    <property type="entry name" value="RNaseH_sf"/>
</dbReference>
<dbReference type="PANTHER" id="PTHR48475">
    <property type="entry name" value="RIBONUCLEASE H"/>
    <property type="match status" value="1"/>
</dbReference>
<feature type="compositionally biased region" description="Basic and acidic residues" evidence="1">
    <location>
        <begin position="124"/>
        <end position="150"/>
    </location>
</feature>
<dbReference type="Gene3D" id="3.10.10.10">
    <property type="entry name" value="HIV Type 1 Reverse Transcriptase, subunit A, domain 1"/>
    <property type="match status" value="1"/>
</dbReference>
<feature type="region of interest" description="Disordered" evidence="1">
    <location>
        <begin position="123"/>
        <end position="150"/>
    </location>
</feature>
<dbReference type="PANTHER" id="PTHR48475:SF2">
    <property type="entry name" value="RIBONUCLEASE H"/>
    <property type="match status" value="1"/>
</dbReference>
<dbReference type="InterPro" id="IPR043502">
    <property type="entry name" value="DNA/RNA_pol_sf"/>
</dbReference>
<accession>A0AAW2LUS1</accession>
<evidence type="ECO:0000313" key="2">
    <source>
        <dbReference type="EMBL" id="KAL0322210.1"/>
    </source>
</evidence>
<name>A0AAW2LUS1_9LAMI</name>
<evidence type="ECO:0008006" key="3">
    <source>
        <dbReference type="Google" id="ProtNLM"/>
    </source>
</evidence>
<dbReference type="GO" id="GO:0003676">
    <property type="term" value="F:nucleic acid binding"/>
    <property type="evidence" value="ECO:0007669"/>
    <property type="project" value="InterPro"/>
</dbReference>
<dbReference type="SUPFAM" id="SSF53098">
    <property type="entry name" value="Ribonuclease H-like"/>
    <property type="match status" value="1"/>
</dbReference>
<evidence type="ECO:0000256" key="1">
    <source>
        <dbReference type="SAM" id="MobiDB-lite"/>
    </source>
</evidence>
<reference evidence="2" key="1">
    <citation type="submission" date="2020-06" db="EMBL/GenBank/DDBJ databases">
        <authorList>
            <person name="Li T."/>
            <person name="Hu X."/>
            <person name="Zhang T."/>
            <person name="Song X."/>
            <person name="Zhang H."/>
            <person name="Dai N."/>
            <person name="Sheng W."/>
            <person name="Hou X."/>
            <person name="Wei L."/>
        </authorList>
    </citation>
    <scope>NUCLEOTIDE SEQUENCE</scope>
    <source>
        <strain evidence="2">KEN8</strain>
        <tissue evidence="2">Leaf</tissue>
    </source>
</reference>
<protein>
    <recommendedName>
        <fullName evidence="3">Integrase catalytic domain-containing protein</fullName>
    </recommendedName>
</protein>
<gene>
    <name evidence="2" type="ORF">Scaly_2517400</name>
</gene>
<dbReference type="SUPFAM" id="SSF56672">
    <property type="entry name" value="DNA/RNA polymerases"/>
    <property type="match status" value="1"/>
</dbReference>
<sequence>MIALAISEQLALLVPARVTTPSEATAPEPTDPALAMPRSNTIAELSAQLPTQVMRAPAEEQAGIPFTEKVMADELPVNRRTPAIAEYDGLLDGDFFKSLAKKPATKFDALLARVAKYINMEDAQASKREGRGENRKENKDKGPSKKLKTEFKDKKPVWQRVSTVYTPLAVPITQVLMVVEARGTGPYQKYETDRDKNVKNPSPKSPVKNIPKSSITGKTKVNDLFRKGVIRIIVGGPIDGDLQRARKAQRSDVDLGHRAIGLIELKQLADILFGEAYDQMQLGDVPLEAIDTSLYGLAGRWEIWICIDFRDLNKACPKNFYPLPRVDQLVDSTSGCEHLSMMDASQGHHQIMLALEDHKRVSFITLDSTFCYITMPFGLKNVGATYQRKCAFGVSRGHFLGFMVTQRGIEANLAKIKTILDMGPPTNISEVQRLIGKMAAFSRFITKSVEKGLPFFRTLRKAVSSVLVQEEDGTQTPIYYVSKVLNGGSEPILLLKQVLGKPEISGRLVKWAIELSEYGISWILHYTRKWSGRTDYLSSREDMEFEIIFDFKASNNEAGYEALVLGTRMAQDAGALHLLAYSDSQLVVKQGMDIVGSFPLIAGQRKFLLVAIDYFTKWVEAEPLARITEGEVMKVAHKVKIHSVSHPQVNGQVEVINRILVQSIKKRLDKVGGNRVEEFTSVLWSYRTTPRGSTGKSPLTQVYGTKAIIPAELGMPSHRILHFNEENNSQILKQHVDLVDELRETTFIQTQRYKSMVINAHNKRVKAHHFK</sequence>
<dbReference type="EMBL" id="JACGWM010000016">
    <property type="protein sequence ID" value="KAL0322210.1"/>
    <property type="molecule type" value="Genomic_DNA"/>
</dbReference>
<dbReference type="AlphaFoldDB" id="A0AAW2LUS1"/>
<comment type="caution">
    <text evidence="2">The sequence shown here is derived from an EMBL/GenBank/DDBJ whole genome shotgun (WGS) entry which is preliminary data.</text>
</comment>
<dbReference type="Gene3D" id="3.30.70.270">
    <property type="match status" value="1"/>
</dbReference>